<feature type="chain" id="PRO_5039426708" evidence="1">
    <location>
        <begin position="20"/>
        <end position="258"/>
    </location>
</feature>
<feature type="signal peptide" evidence="1">
    <location>
        <begin position="1"/>
        <end position="19"/>
    </location>
</feature>
<evidence type="ECO:0000313" key="3">
    <source>
        <dbReference type="Proteomes" id="UP000198778"/>
    </source>
</evidence>
<accession>A0A1H0CTJ9</accession>
<sequence>MKWLLWLALIILAGCSNTASEENESESSLPLTESISQEPFWLAYQGTEIEDNKMHLYFIAAHEDETQISSGDYEFDLPAFLYDEEGIPYEVYDVTYHEDDFRGSSLSSHQLGITIEAGPPPNNTAGKQLHLPFLLVPQLYASGYEYVITEEEMEAVFQGDLALVNVTAQEQRLRFTLEDQHSAARQREIQYSFMQEKEGERIYPLFKNIEQDGPYAEVDLQFSQEFSFPVTLQIQRTTTSLPQWRLSLTVPLDKGQEE</sequence>
<keyword evidence="3" id="KW-1185">Reference proteome</keyword>
<dbReference type="Proteomes" id="UP000198778">
    <property type="component" value="Unassembled WGS sequence"/>
</dbReference>
<dbReference type="EMBL" id="FNIL01000002">
    <property type="protein sequence ID" value="SDN61199.1"/>
    <property type="molecule type" value="Genomic_DNA"/>
</dbReference>
<dbReference type="PROSITE" id="PS51257">
    <property type="entry name" value="PROKAR_LIPOPROTEIN"/>
    <property type="match status" value="1"/>
</dbReference>
<keyword evidence="1" id="KW-0732">Signal</keyword>
<organism evidence="2 3">
    <name type="scientific">Alkalicoccus daliensis</name>
    <dbReference type="NCBI Taxonomy" id="745820"/>
    <lineage>
        <taxon>Bacteria</taxon>
        <taxon>Bacillati</taxon>
        <taxon>Bacillota</taxon>
        <taxon>Bacilli</taxon>
        <taxon>Bacillales</taxon>
        <taxon>Bacillaceae</taxon>
        <taxon>Alkalicoccus</taxon>
    </lineage>
</organism>
<dbReference type="RefSeq" id="WP_090841500.1">
    <property type="nucleotide sequence ID" value="NZ_FNIL01000002.1"/>
</dbReference>
<name>A0A1H0CTJ9_9BACI</name>
<protein>
    <submittedName>
        <fullName evidence="2">Uncharacterized protein</fullName>
    </submittedName>
</protein>
<dbReference type="AlphaFoldDB" id="A0A1H0CTJ9"/>
<dbReference type="OrthoDB" id="2882462at2"/>
<gene>
    <name evidence="2" type="ORF">SAMN04488053_102226</name>
</gene>
<proteinExistence type="predicted"/>
<evidence type="ECO:0000313" key="2">
    <source>
        <dbReference type="EMBL" id="SDN61199.1"/>
    </source>
</evidence>
<evidence type="ECO:0000256" key="1">
    <source>
        <dbReference type="SAM" id="SignalP"/>
    </source>
</evidence>
<reference evidence="3" key="1">
    <citation type="submission" date="2016-10" db="EMBL/GenBank/DDBJ databases">
        <authorList>
            <person name="Varghese N."/>
            <person name="Submissions S."/>
        </authorList>
    </citation>
    <scope>NUCLEOTIDE SEQUENCE [LARGE SCALE GENOMIC DNA]</scope>
    <source>
        <strain evidence="3">CGMCC 1.10369</strain>
    </source>
</reference>